<gene>
    <name evidence="2" type="ORF">DVJ77_20175</name>
</gene>
<feature type="transmembrane region" description="Helical" evidence="1">
    <location>
        <begin position="137"/>
        <end position="158"/>
    </location>
</feature>
<feature type="transmembrane region" description="Helical" evidence="1">
    <location>
        <begin position="440"/>
        <end position="465"/>
    </location>
</feature>
<name>A0A369UNQ2_9GAMM</name>
<reference evidence="2 3" key="1">
    <citation type="submission" date="2018-07" db="EMBL/GenBank/DDBJ databases">
        <title>Dyella tabacisoli L4-6T, whole genome shotgun sequence.</title>
        <authorList>
            <person name="Zhou X.-K."/>
            <person name="Li W.-J."/>
            <person name="Duan Y.-Q."/>
        </authorList>
    </citation>
    <scope>NUCLEOTIDE SEQUENCE [LARGE SCALE GENOMIC DNA]</scope>
    <source>
        <strain evidence="2 3">L4-6</strain>
    </source>
</reference>
<keyword evidence="1" id="KW-1133">Transmembrane helix</keyword>
<feature type="transmembrane region" description="Helical" evidence="1">
    <location>
        <begin position="97"/>
        <end position="117"/>
    </location>
</feature>
<keyword evidence="3" id="KW-1185">Reference proteome</keyword>
<feature type="transmembrane region" description="Helical" evidence="1">
    <location>
        <begin position="213"/>
        <end position="232"/>
    </location>
</feature>
<feature type="transmembrane region" description="Helical" evidence="1">
    <location>
        <begin position="261"/>
        <end position="284"/>
    </location>
</feature>
<comment type="caution">
    <text evidence="2">The sequence shown here is derived from an EMBL/GenBank/DDBJ whole genome shotgun (WGS) entry which is preliminary data.</text>
</comment>
<dbReference type="PANTHER" id="PTHR31610:SF0">
    <property type="entry name" value="SLC26A_SULP TRANSPORTER DOMAIN-CONTAINING PROTEIN"/>
    <property type="match status" value="1"/>
</dbReference>
<accession>A0A369UNQ2</accession>
<protein>
    <submittedName>
        <fullName evidence="2">Uncharacterized protein</fullName>
    </submittedName>
</protein>
<feature type="transmembrane region" description="Helical" evidence="1">
    <location>
        <begin position="510"/>
        <end position="530"/>
    </location>
</feature>
<keyword evidence="1" id="KW-0812">Transmembrane</keyword>
<evidence type="ECO:0000256" key="1">
    <source>
        <dbReference type="SAM" id="Phobius"/>
    </source>
</evidence>
<organism evidence="2 3">
    <name type="scientific">Dyella tabacisoli</name>
    <dbReference type="NCBI Taxonomy" id="2282381"/>
    <lineage>
        <taxon>Bacteria</taxon>
        <taxon>Pseudomonadati</taxon>
        <taxon>Pseudomonadota</taxon>
        <taxon>Gammaproteobacteria</taxon>
        <taxon>Lysobacterales</taxon>
        <taxon>Rhodanobacteraceae</taxon>
        <taxon>Dyella</taxon>
    </lineage>
</organism>
<dbReference type="PANTHER" id="PTHR31610">
    <property type="entry name" value="SLR0360 PROTEIN"/>
    <property type="match status" value="1"/>
</dbReference>
<feature type="transmembrane region" description="Helical" evidence="1">
    <location>
        <begin position="56"/>
        <end position="76"/>
    </location>
</feature>
<keyword evidence="1" id="KW-0472">Membrane</keyword>
<feature type="transmembrane region" description="Helical" evidence="1">
    <location>
        <begin position="366"/>
        <end position="388"/>
    </location>
</feature>
<evidence type="ECO:0000313" key="3">
    <source>
        <dbReference type="Proteomes" id="UP000253782"/>
    </source>
</evidence>
<dbReference type="AlphaFoldDB" id="A0A369UNQ2"/>
<feature type="transmembrane region" description="Helical" evidence="1">
    <location>
        <begin position="27"/>
        <end position="50"/>
    </location>
</feature>
<feature type="transmembrane region" description="Helical" evidence="1">
    <location>
        <begin position="472"/>
        <end position="490"/>
    </location>
</feature>
<dbReference type="Proteomes" id="UP000253782">
    <property type="component" value="Unassembled WGS sequence"/>
</dbReference>
<feature type="transmembrane region" description="Helical" evidence="1">
    <location>
        <begin position="188"/>
        <end position="206"/>
    </location>
</feature>
<dbReference type="EMBL" id="QQAH01000023">
    <property type="protein sequence ID" value="RDD79949.1"/>
    <property type="molecule type" value="Genomic_DNA"/>
</dbReference>
<proteinExistence type="predicted"/>
<dbReference type="OrthoDB" id="3320984at2"/>
<feature type="transmembrane region" description="Helical" evidence="1">
    <location>
        <begin position="165"/>
        <end position="182"/>
    </location>
</feature>
<evidence type="ECO:0000313" key="2">
    <source>
        <dbReference type="EMBL" id="RDD79949.1"/>
    </source>
</evidence>
<feature type="transmembrane region" description="Helical" evidence="1">
    <location>
        <begin position="342"/>
        <end position="360"/>
    </location>
</feature>
<sequence length="540" mass="57051">MLPSHRSHAHVNTPIQRRWLASGDLNGFLGLVVDNLSILAFLASALTIIFKFPADVVFLRMFPGTALGVLLGNLAYTVMARRLARRTGRDDVTAMPLGLDAPTSIGMALLVLGPAFLGFKQSGMDEHAAAIATWQLGMAALVVMGVLKFVLSFFGAMVQRHVPRAGLLGSIAGIALVLMGFLPLVEILKVPVVGFAGLGVVLYALVARGRLPFGLPGVLVAFIVGALLYYVLGPLGWLGTGYHAPAAWQWRFALPLPTLQWIHGLAYTVPYLPLILPFGLLMVVGGINVTESARAAGDDYATRDILLVEALATLVAGFCGGVAQTTPYIGQPSYKAMGARSGYTLLTGVVIGLGGVLGYLSNLIELVPLSVLAPILVFVAIGITVQAFEATPMRYAAAVVFSFFPAIARMLTIKLSDPTYVSPEHFAGLFDSSAHGISELAVITVLGNGFIITAMIWASFVVALIDGRTARAAWIVLLGGVLSLFGVIHSAELAGGVYLPWLLEPASRQIVWQFAGAYLALAVVLLLLSLQGRSSARVAP</sequence>